<dbReference type="EMBL" id="AP015041">
    <property type="protein sequence ID" value="BAT93741.1"/>
    <property type="molecule type" value="Genomic_DNA"/>
</dbReference>
<keyword evidence="1" id="KW-0812">Transmembrane</keyword>
<dbReference type="Proteomes" id="UP000291084">
    <property type="component" value="Chromosome 8"/>
</dbReference>
<reference evidence="2 3" key="1">
    <citation type="journal article" date="2015" name="Sci. Rep.">
        <title>The power of single molecule real-time sequencing technology in the de novo assembly of a eukaryotic genome.</title>
        <authorList>
            <person name="Sakai H."/>
            <person name="Naito K."/>
            <person name="Ogiso-Tanaka E."/>
            <person name="Takahashi Y."/>
            <person name="Iseki K."/>
            <person name="Muto C."/>
            <person name="Satou K."/>
            <person name="Teruya K."/>
            <person name="Shiroma A."/>
            <person name="Shimoji M."/>
            <person name="Hirano T."/>
            <person name="Itoh T."/>
            <person name="Kaga A."/>
            <person name="Tomooka N."/>
        </authorList>
    </citation>
    <scope>NUCLEOTIDE SEQUENCE [LARGE SCALE GENOMIC DNA]</scope>
    <source>
        <strain evidence="3">cv. Shumari</strain>
    </source>
</reference>
<evidence type="ECO:0000313" key="2">
    <source>
        <dbReference type="EMBL" id="BAT93741.1"/>
    </source>
</evidence>
<gene>
    <name evidence="2" type="primary">Vigan.08G027000</name>
    <name evidence="2" type="ORF">VIGAN_08027000</name>
</gene>
<dbReference type="AlphaFoldDB" id="A0A0S3SLL2"/>
<proteinExistence type="predicted"/>
<evidence type="ECO:0000313" key="3">
    <source>
        <dbReference type="Proteomes" id="UP000291084"/>
    </source>
</evidence>
<evidence type="ECO:0000256" key="1">
    <source>
        <dbReference type="SAM" id="Phobius"/>
    </source>
</evidence>
<keyword evidence="3" id="KW-1185">Reference proteome</keyword>
<keyword evidence="1" id="KW-1133">Transmembrane helix</keyword>
<feature type="transmembrane region" description="Helical" evidence="1">
    <location>
        <begin position="52"/>
        <end position="72"/>
    </location>
</feature>
<keyword evidence="1" id="KW-0472">Membrane</keyword>
<name>A0A0S3SLL2_PHAAN</name>
<sequence length="82" mass="9486">MLQDTERTNLVSVVGWNPLATALQSSRGHHECITRHSSMKRRCLWSKRWKKVMLQLSMSRILISSTILMIIHSGPLCLRDQL</sequence>
<accession>A0A0S3SLL2</accession>
<organism evidence="2 3">
    <name type="scientific">Vigna angularis var. angularis</name>
    <dbReference type="NCBI Taxonomy" id="157739"/>
    <lineage>
        <taxon>Eukaryota</taxon>
        <taxon>Viridiplantae</taxon>
        <taxon>Streptophyta</taxon>
        <taxon>Embryophyta</taxon>
        <taxon>Tracheophyta</taxon>
        <taxon>Spermatophyta</taxon>
        <taxon>Magnoliopsida</taxon>
        <taxon>eudicotyledons</taxon>
        <taxon>Gunneridae</taxon>
        <taxon>Pentapetalae</taxon>
        <taxon>rosids</taxon>
        <taxon>fabids</taxon>
        <taxon>Fabales</taxon>
        <taxon>Fabaceae</taxon>
        <taxon>Papilionoideae</taxon>
        <taxon>50 kb inversion clade</taxon>
        <taxon>NPAAA clade</taxon>
        <taxon>indigoferoid/millettioid clade</taxon>
        <taxon>Phaseoleae</taxon>
        <taxon>Vigna</taxon>
    </lineage>
</organism>
<protein>
    <submittedName>
        <fullName evidence="2">Uncharacterized protein</fullName>
    </submittedName>
</protein>